<keyword evidence="10" id="KW-1185">Reference proteome</keyword>
<evidence type="ECO:0000313" key="10">
    <source>
        <dbReference type="Proteomes" id="UP000031014"/>
    </source>
</evidence>
<feature type="transmembrane region" description="Helical" evidence="8">
    <location>
        <begin position="71"/>
        <end position="92"/>
    </location>
</feature>
<dbReference type="HAMAP" id="MF_01521">
    <property type="entry name" value="MntP_pump"/>
    <property type="match status" value="1"/>
</dbReference>
<evidence type="ECO:0000256" key="8">
    <source>
        <dbReference type="HAMAP-Rule" id="MF_01521"/>
    </source>
</evidence>
<dbReference type="STRING" id="1321606.SAMD00020551_0832"/>
<protein>
    <recommendedName>
        <fullName evidence="8">Putative manganese efflux pump MntP</fullName>
    </recommendedName>
</protein>
<name>A0A0A8X0Y5_MESS1</name>
<sequence>MTAIAGELFTLMLMAFALGMDAFSVGLGMGMFRLTKRHIFKIGVTIGLFHVWMPLLGMVAGRFLSEQFGAIAGYIGGLLLIVLGVQMIWASFKEDETSVITPVGKGLFIFALSVSLDSFSVGLTLGIYGARTLLVLICFGAAAMVLTWAGLLVGKRVQGWLGTYSEALGGSILLAFGLKLLLPL</sequence>
<proteinExistence type="inferred from homology"/>
<keyword evidence="6 8" id="KW-0472">Membrane</keyword>
<reference evidence="9 10" key="1">
    <citation type="submission" date="2013-06" db="EMBL/GenBank/DDBJ databases">
        <title>Whole genome shotgun sequence of Bacillus selenatarsenatis SF-1.</title>
        <authorList>
            <person name="Kuroda M."/>
            <person name="Sei K."/>
            <person name="Yamashita M."/>
            <person name="Ike M."/>
        </authorList>
    </citation>
    <scope>NUCLEOTIDE SEQUENCE [LARGE SCALE GENOMIC DNA]</scope>
    <source>
        <strain evidence="9 10">SF-1</strain>
    </source>
</reference>
<dbReference type="GO" id="GO:0005886">
    <property type="term" value="C:plasma membrane"/>
    <property type="evidence" value="ECO:0007669"/>
    <property type="project" value="UniProtKB-SubCell"/>
</dbReference>
<dbReference type="RefSeq" id="WP_041964620.1">
    <property type="nucleotide sequence ID" value="NZ_BASE01000017.1"/>
</dbReference>
<dbReference type="OrthoDB" id="1679700at2"/>
<evidence type="ECO:0000256" key="7">
    <source>
        <dbReference type="ARBA" id="ARBA00023211"/>
    </source>
</evidence>
<dbReference type="InterPro" id="IPR022929">
    <property type="entry name" value="Put_MntP"/>
</dbReference>
<dbReference type="AlphaFoldDB" id="A0A0A8X0Y5"/>
<evidence type="ECO:0000256" key="2">
    <source>
        <dbReference type="ARBA" id="ARBA00022475"/>
    </source>
</evidence>
<dbReference type="EMBL" id="BASE01000017">
    <property type="protein sequence ID" value="GAM12697.1"/>
    <property type="molecule type" value="Genomic_DNA"/>
</dbReference>
<keyword evidence="3 8" id="KW-0812">Transmembrane</keyword>
<comment type="similarity">
    <text evidence="8">Belongs to the MntP (TC 9.B.29) family.</text>
</comment>
<dbReference type="GO" id="GO:0005384">
    <property type="term" value="F:manganese ion transmembrane transporter activity"/>
    <property type="evidence" value="ECO:0007669"/>
    <property type="project" value="UniProtKB-UniRule"/>
</dbReference>
<comment type="function">
    <text evidence="8">Probably functions as a manganese efflux pump.</text>
</comment>
<dbReference type="Proteomes" id="UP000031014">
    <property type="component" value="Unassembled WGS sequence"/>
</dbReference>
<keyword evidence="7 8" id="KW-0464">Manganese</keyword>
<keyword evidence="5 8" id="KW-0406">Ion transport</keyword>
<evidence type="ECO:0000256" key="4">
    <source>
        <dbReference type="ARBA" id="ARBA00022989"/>
    </source>
</evidence>
<feature type="transmembrane region" description="Helical" evidence="8">
    <location>
        <begin position="161"/>
        <end position="182"/>
    </location>
</feature>
<evidence type="ECO:0000256" key="6">
    <source>
        <dbReference type="ARBA" id="ARBA00023136"/>
    </source>
</evidence>
<evidence type="ECO:0000313" key="9">
    <source>
        <dbReference type="EMBL" id="GAM12697.1"/>
    </source>
</evidence>
<feature type="transmembrane region" description="Helical" evidence="8">
    <location>
        <begin position="104"/>
        <end position="127"/>
    </location>
</feature>
<dbReference type="Pfam" id="PF02659">
    <property type="entry name" value="Mntp"/>
    <property type="match status" value="1"/>
</dbReference>
<accession>A0A0A8X0Y5</accession>
<gene>
    <name evidence="8" type="primary">mntP</name>
    <name evidence="9" type="ORF">SAMD00020551_0832</name>
</gene>
<keyword evidence="4 8" id="KW-1133">Transmembrane helix</keyword>
<feature type="transmembrane region" description="Helical" evidence="8">
    <location>
        <begin position="133"/>
        <end position="154"/>
    </location>
</feature>
<evidence type="ECO:0000256" key="3">
    <source>
        <dbReference type="ARBA" id="ARBA00022692"/>
    </source>
</evidence>
<keyword evidence="1 8" id="KW-0813">Transport</keyword>
<comment type="subcellular location">
    <subcellularLocation>
        <location evidence="8">Cell membrane</location>
        <topology evidence="8">Multi-pass membrane protein</topology>
    </subcellularLocation>
</comment>
<feature type="transmembrane region" description="Helical" evidence="8">
    <location>
        <begin position="12"/>
        <end position="32"/>
    </location>
</feature>
<comment type="caution">
    <text evidence="9">The sequence shown here is derived from an EMBL/GenBank/DDBJ whole genome shotgun (WGS) entry which is preliminary data.</text>
</comment>
<organism evidence="9 10">
    <name type="scientific">Mesobacillus selenatarsenatis (strain DSM 18680 / JCM 14380 / FERM P-15431 / SF-1)</name>
    <dbReference type="NCBI Taxonomy" id="1321606"/>
    <lineage>
        <taxon>Bacteria</taxon>
        <taxon>Bacillati</taxon>
        <taxon>Bacillota</taxon>
        <taxon>Bacilli</taxon>
        <taxon>Bacillales</taxon>
        <taxon>Bacillaceae</taxon>
        <taxon>Mesobacillus</taxon>
    </lineage>
</organism>
<evidence type="ECO:0000256" key="5">
    <source>
        <dbReference type="ARBA" id="ARBA00023065"/>
    </source>
</evidence>
<feature type="transmembrane region" description="Helical" evidence="8">
    <location>
        <begin position="39"/>
        <end position="59"/>
    </location>
</feature>
<evidence type="ECO:0000256" key="1">
    <source>
        <dbReference type="ARBA" id="ARBA00022448"/>
    </source>
</evidence>
<dbReference type="InterPro" id="IPR003810">
    <property type="entry name" value="Mntp/YtaF"/>
</dbReference>
<dbReference type="PANTHER" id="PTHR35529:SF1">
    <property type="entry name" value="MANGANESE EFFLUX PUMP MNTP-RELATED"/>
    <property type="match status" value="1"/>
</dbReference>
<keyword evidence="2 8" id="KW-1003">Cell membrane</keyword>
<dbReference type="PANTHER" id="PTHR35529">
    <property type="entry name" value="MANGANESE EFFLUX PUMP MNTP-RELATED"/>
    <property type="match status" value="1"/>
</dbReference>